<dbReference type="Proteomes" id="UP000319210">
    <property type="component" value="Unassembled WGS sequence"/>
</dbReference>
<keyword evidence="2" id="KW-1185">Reference proteome</keyword>
<dbReference type="RefSeq" id="WP_030874681.1">
    <property type="nucleotide sequence ID" value="NZ_BJMM01000004.1"/>
</dbReference>
<proteinExistence type="predicted"/>
<accession>A0A4Y3QW77</accession>
<evidence type="ECO:0000313" key="1">
    <source>
        <dbReference type="EMBL" id="GEB48833.1"/>
    </source>
</evidence>
<dbReference type="EMBL" id="BJMM01000004">
    <property type="protein sequence ID" value="GEB48833.1"/>
    <property type="molecule type" value="Genomic_DNA"/>
</dbReference>
<gene>
    <name evidence="1" type="ORF">SCA03_13840</name>
</gene>
<comment type="caution">
    <text evidence="1">The sequence shown here is derived from an EMBL/GenBank/DDBJ whole genome shotgun (WGS) entry which is preliminary data.</text>
</comment>
<evidence type="ECO:0000313" key="2">
    <source>
        <dbReference type="Proteomes" id="UP000319210"/>
    </source>
</evidence>
<protein>
    <submittedName>
        <fullName evidence="1">Uncharacterized protein</fullName>
    </submittedName>
</protein>
<reference evidence="1 2" key="1">
    <citation type="submission" date="2019-06" db="EMBL/GenBank/DDBJ databases">
        <title>Whole genome shotgun sequence of Streptomyces cacaoi subsp. cacaoi NBRC 12748.</title>
        <authorList>
            <person name="Hosoyama A."/>
            <person name="Uohara A."/>
            <person name="Ohji S."/>
            <person name="Ichikawa N."/>
        </authorList>
    </citation>
    <scope>NUCLEOTIDE SEQUENCE [LARGE SCALE GENOMIC DNA]</scope>
    <source>
        <strain evidence="1 2">NBRC 12748</strain>
    </source>
</reference>
<sequence>MSSGIPPVGAFAVDTRDGRVGQVMAVDGPFVQLRPPGGGIEWDVPPKAVRAAQAGEELSARVRGLNWQSRLP</sequence>
<dbReference type="AlphaFoldDB" id="A0A4Y3QW77"/>
<organism evidence="1 2">
    <name type="scientific">Streptomyces cacaoi</name>
    <dbReference type="NCBI Taxonomy" id="1898"/>
    <lineage>
        <taxon>Bacteria</taxon>
        <taxon>Bacillati</taxon>
        <taxon>Actinomycetota</taxon>
        <taxon>Actinomycetes</taxon>
        <taxon>Kitasatosporales</taxon>
        <taxon>Streptomycetaceae</taxon>
        <taxon>Streptomyces</taxon>
    </lineage>
</organism>
<name>A0A4Y3QW77_STRCI</name>